<dbReference type="RefSeq" id="WP_143155722.1">
    <property type="nucleotide sequence ID" value="NZ_QJJY01000001.1"/>
</dbReference>
<accession>A0A318J330</accession>
<proteinExistence type="predicted"/>
<evidence type="ECO:0000313" key="3">
    <source>
        <dbReference type="Proteomes" id="UP000247755"/>
    </source>
</evidence>
<protein>
    <submittedName>
        <fullName evidence="2">Uncharacterized protein</fullName>
    </submittedName>
</protein>
<evidence type="ECO:0000313" key="2">
    <source>
        <dbReference type="EMBL" id="PXX41080.1"/>
    </source>
</evidence>
<feature type="region of interest" description="Disordered" evidence="1">
    <location>
        <begin position="1"/>
        <end position="42"/>
    </location>
</feature>
<evidence type="ECO:0000256" key="1">
    <source>
        <dbReference type="SAM" id="MobiDB-lite"/>
    </source>
</evidence>
<sequence length="343" mass="35489">MRHYWLTSDAPDLPANAFKRGLGRNRPATLEGGKGGDAPPPPDPWQTAAATTFTNQQSAAYNKALNLNNYTNPFGSQQSTQVGKDPNTGAPIYNTSITANPQLQGMLTGLLGMSGNVGGINTNALSGLSGLGAQYQGLNDSLSALRSSISPQAAQQAQQQGQNAAYAAQSQYLDPQFSQSKTALDAQLANQGLTQGSEAYNNAQNNFALQKQRAYSDAANQSILTGSQIGTQNLQNQLANLQSQSGLLGMMGQNLGQQAGLYGQQVGIGQTPFSNLQTIAQMIPGYSGTGQSAAAPADIAGYMNNAYQGQLANHNADVSSSNATTSALGGLASAAVIGGMMMF</sequence>
<organism evidence="2 3">
    <name type="scientific">Burkholderia pyrrocinia</name>
    <name type="common">Pseudomonas pyrrocinia</name>
    <dbReference type="NCBI Taxonomy" id="60550"/>
    <lineage>
        <taxon>Bacteria</taxon>
        <taxon>Pseudomonadati</taxon>
        <taxon>Pseudomonadota</taxon>
        <taxon>Betaproteobacteria</taxon>
        <taxon>Burkholderiales</taxon>
        <taxon>Burkholderiaceae</taxon>
        <taxon>Burkholderia</taxon>
        <taxon>Burkholderia cepacia complex</taxon>
    </lineage>
</organism>
<name>A0A318J330_BURPY</name>
<dbReference type="AlphaFoldDB" id="A0A318J330"/>
<reference evidence="2 3" key="1">
    <citation type="submission" date="2018-05" db="EMBL/GenBank/DDBJ databases">
        <title>Comparative genomics of bacterial root endophytes of switchgrass collected from native prairies over two seasons.</title>
        <authorList>
            <person name="Tang Y."/>
        </authorList>
    </citation>
    <scope>NUCLEOTIDE SEQUENCE [LARGE SCALE GENOMIC DNA]</scope>
    <source>
        <strain evidence="2 3">NFIX32</strain>
    </source>
</reference>
<dbReference type="EMBL" id="QJJY01000001">
    <property type="protein sequence ID" value="PXX41080.1"/>
    <property type="molecule type" value="Genomic_DNA"/>
</dbReference>
<dbReference type="Proteomes" id="UP000247755">
    <property type="component" value="Unassembled WGS sequence"/>
</dbReference>
<comment type="caution">
    <text evidence="2">The sequence shown here is derived from an EMBL/GenBank/DDBJ whole genome shotgun (WGS) entry which is preliminary data.</text>
</comment>
<gene>
    <name evidence="2" type="ORF">NA66_1001690</name>
</gene>